<dbReference type="PANTHER" id="PTHR44688:SF16">
    <property type="entry name" value="DNA-BINDING TRANSCRIPTIONAL ACTIVATOR DEVR_DOSR"/>
    <property type="match status" value="1"/>
</dbReference>
<evidence type="ECO:0000256" key="1">
    <source>
        <dbReference type="ARBA" id="ARBA00023015"/>
    </source>
</evidence>
<dbReference type="CDD" id="cd06170">
    <property type="entry name" value="LuxR_C_like"/>
    <property type="match status" value="1"/>
</dbReference>
<feature type="transmembrane region" description="Helical" evidence="4">
    <location>
        <begin position="106"/>
        <end position="126"/>
    </location>
</feature>
<evidence type="ECO:0000313" key="7">
    <source>
        <dbReference type="Proteomes" id="UP000503297"/>
    </source>
</evidence>
<name>A0A6M8J7L9_9ACTN</name>
<feature type="transmembrane region" description="Helical" evidence="4">
    <location>
        <begin position="259"/>
        <end position="280"/>
    </location>
</feature>
<dbReference type="InterPro" id="IPR016032">
    <property type="entry name" value="Sig_transdc_resp-reg_C-effctor"/>
</dbReference>
<feature type="transmembrane region" description="Helical" evidence="4">
    <location>
        <begin position="350"/>
        <end position="370"/>
    </location>
</feature>
<evidence type="ECO:0000313" key="6">
    <source>
        <dbReference type="EMBL" id="QKF07876.1"/>
    </source>
</evidence>
<dbReference type="PANTHER" id="PTHR44688">
    <property type="entry name" value="DNA-BINDING TRANSCRIPTIONAL ACTIVATOR DEVR_DOSR"/>
    <property type="match status" value="1"/>
</dbReference>
<dbReference type="InterPro" id="IPR000792">
    <property type="entry name" value="Tscrpt_reg_LuxR_C"/>
</dbReference>
<dbReference type="GO" id="GO:0003677">
    <property type="term" value="F:DNA binding"/>
    <property type="evidence" value="ECO:0007669"/>
    <property type="project" value="UniProtKB-KW"/>
</dbReference>
<feature type="transmembrane region" description="Helical" evidence="4">
    <location>
        <begin position="132"/>
        <end position="153"/>
    </location>
</feature>
<dbReference type="Proteomes" id="UP000503297">
    <property type="component" value="Chromosome"/>
</dbReference>
<feature type="domain" description="HTH luxR-type" evidence="5">
    <location>
        <begin position="436"/>
        <end position="501"/>
    </location>
</feature>
<evidence type="ECO:0000256" key="2">
    <source>
        <dbReference type="ARBA" id="ARBA00023125"/>
    </source>
</evidence>
<keyword evidence="7" id="KW-1185">Reference proteome</keyword>
<feature type="transmembrane region" description="Helical" evidence="4">
    <location>
        <begin position="230"/>
        <end position="253"/>
    </location>
</feature>
<feature type="transmembrane region" description="Helical" evidence="4">
    <location>
        <begin position="382"/>
        <end position="400"/>
    </location>
</feature>
<reference evidence="7" key="1">
    <citation type="submission" date="2020-05" db="EMBL/GenBank/DDBJ databases">
        <title>Novel species in genus Nocardioides.</title>
        <authorList>
            <person name="Zhang G."/>
        </authorList>
    </citation>
    <scope>NUCLEOTIDE SEQUENCE [LARGE SCALE GENOMIC DNA]</scope>
    <source>
        <strain evidence="7">zg-1050</strain>
    </source>
</reference>
<dbReference type="SMART" id="SM00421">
    <property type="entry name" value="HTH_LUXR"/>
    <property type="match status" value="1"/>
</dbReference>
<dbReference type="AlphaFoldDB" id="A0A6M8J7L9"/>
<sequence>MNALNRASLGQARAFMRSMVEGLAAEQSAEQSSSALLFPLRFLGSSLLIAWLCCTHIVGVFPVTGATHLEARNFTDLFMRTGDIGAFVLLAMAAPRIGSLAKRPALMWTGVCASAGGTALCGFALIPHGGPPPLLACTAVLTAVGGALLFCLWAQILTRMGGTRAIVSFALSCIAAMAASLLICALRQPWALVITCLLPLASMMCARASMRLVDMSAEPAWPDQPRAHRLPWKLIALMVLAGFMSAMSGLLLSGQTGGAVHRVIATGLAGLGFLVAALVWRERCDARMMARAALPLAVIGLAALPLAQGQAGALVSVAGKLAYVWLTLFVLMMLSGIAQRSELPTLRLFAVARACSEGAILAGIVARNAIWRQGLHLDQTFLLTFMAAGTLGVLAGVLIWKSERAVNGDWGTAGSGPHAKLMLESRKAAYQRRCQLLARRFGLTERETEVLALLGRQQSRTQIERALHLSENTVKTHVRHIYRKLGVNSKSQVVAMIEGIDET</sequence>
<dbReference type="PROSITE" id="PS50043">
    <property type="entry name" value="HTH_LUXR_2"/>
    <property type="match status" value="1"/>
</dbReference>
<accession>A0A6M8J7L9</accession>
<keyword evidence="4" id="KW-1133">Transmembrane helix</keyword>
<protein>
    <submittedName>
        <fullName evidence="6">Helix-turn-helix transcriptional regulator</fullName>
    </submittedName>
</protein>
<gene>
    <name evidence="6" type="ORF">HLV38_06985</name>
</gene>
<dbReference type="InterPro" id="IPR036388">
    <property type="entry name" value="WH-like_DNA-bd_sf"/>
</dbReference>
<dbReference type="RefSeq" id="WP_173165370.1">
    <property type="nucleotide sequence ID" value="NZ_CP053716.1"/>
</dbReference>
<feature type="transmembrane region" description="Helical" evidence="4">
    <location>
        <begin position="189"/>
        <end position="209"/>
    </location>
</feature>
<evidence type="ECO:0000256" key="3">
    <source>
        <dbReference type="ARBA" id="ARBA00023163"/>
    </source>
</evidence>
<dbReference type="PRINTS" id="PR00038">
    <property type="entry name" value="HTHLUXR"/>
</dbReference>
<dbReference type="GO" id="GO:0006355">
    <property type="term" value="P:regulation of DNA-templated transcription"/>
    <property type="evidence" value="ECO:0007669"/>
    <property type="project" value="InterPro"/>
</dbReference>
<organism evidence="6 7">
    <name type="scientific">Berryella wangjianweii</name>
    <dbReference type="NCBI Taxonomy" id="2734634"/>
    <lineage>
        <taxon>Bacteria</taxon>
        <taxon>Bacillati</taxon>
        <taxon>Actinomycetota</taxon>
        <taxon>Coriobacteriia</taxon>
        <taxon>Eggerthellales</taxon>
        <taxon>Eggerthellaceae</taxon>
        <taxon>Berryella</taxon>
    </lineage>
</organism>
<dbReference type="Gene3D" id="1.10.10.10">
    <property type="entry name" value="Winged helix-like DNA-binding domain superfamily/Winged helix DNA-binding domain"/>
    <property type="match status" value="1"/>
</dbReference>
<feature type="transmembrane region" description="Helical" evidence="4">
    <location>
        <begin position="42"/>
        <end position="65"/>
    </location>
</feature>
<evidence type="ECO:0000259" key="5">
    <source>
        <dbReference type="PROSITE" id="PS50043"/>
    </source>
</evidence>
<dbReference type="KEGG" id="bwa:HLV38_06985"/>
<keyword evidence="1" id="KW-0805">Transcription regulation</keyword>
<keyword evidence="4" id="KW-0472">Membrane</keyword>
<feature type="transmembrane region" description="Helical" evidence="4">
    <location>
        <begin position="321"/>
        <end position="338"/>
    </location>
</feature>
<dbReference type="EMBL" id="CP053716">
    <property type="protein sequence ID" value="QKF07876.1"/>
    <property type="molecule type" value="Genomic_DNA"/>
</dbReference>
<dbReference type="SUPFAM" id="SSF46894">
    <property type="entry name" value="C-terminal effector domain of the bipartite response regulators"/>
    <property type="match status" value="1"/>
</dbReference>
<keyword evidence="2" id="KW-0238">DNA-binding</keyword>
<feature type="transmembrane region" description="Helical" evidence="4">
    <location>
        <begin position="165"/>
        <end position="183"/>
    </location>
</feature>
<dbReference type="Pfam" id="PF00196">
    <property type="entry name" value="GerE"/>
    <property type="match status" value="1"/>
</dbReference>
<evidence type="ECO:0000256" key="4">
    <source>
        <dbReference type="SAM" id="Phobius"/>
    </source>
</evidence>
<keyword evidence="4" id="KW-0812">Transmembrane</keyword>
<proteinExistence type="predicted"/>
<feature type="transmembrane region" description="Helical" evidence="4">
    <location>
        <begin position="292"/>
        <end position="315"/>
    </location>
</feature>
<keyword evidence="3" id="KW-0804">Transcription</keyword>